<proteinExistence type="predicted"/>
<protein>
    <submittedName>
        <fullName evidence="8">Major facilitator superfamily</fullName>
    </submittedName>
</protein>
<dbReference type="PANTHER" id="PTHR43385:SF1">
    <property type="entry name" value="RIBOFLAVIN TRANSPORTER RIBJ"/>
    <property type="match status" value="1"/>
</dbReference>
<reference evidence="8 9" key="1">
    <citation type="journal article" date="2014" name="Mol. Plant">
        <title>Chromosome Scale Genome Assembly and Transcriptome Profiling of Nannochloropsis gaditana in Nitrogen Depletion.</title>
        <authorList>
            <person name="Corteggiani Carpinelli E."/>
            <person name="Telatin A."/>
            <person name="Vitulo N."/>
            <person name="Forcato C."/>
            <person name="D'Angelo M."/>
            <person name="Schiavon R."/>
            <person name="Vezzi A."/>
            <person name="Giacometti G.M."/>
            <person name="Morosinotto T."/>
            <person name="Valle G."/>
        </authorList>
    </citation>
    <scope>NUCLEOTIDE SEQUENCE [LARGE SCALE GENOMIC DNA]</scope>
    <source>
        <strain evidence="8 9">B-31</strain>
    </source>
</reference>
<feature type="compositionally biased region" description="Basic and acidic residues" evidence="6">
    <location>
        <begin position="306"/>
        <end position="322"/>
    </location>
</feature>
<evidence type="ECO:0000256" key="7">
    <source>
        <dbReference type="SAM" id="Phobius"/>
    </source>
</evidence>
<dbReference type="InterPro" id="IPR036259">
    <property type="entry name" value="MFS_trans_sf"/>
</dbReference>
<feature type="transmembrane region" description="Helical" evidence="7">
    <location>
        <begin position="556"/>
        <end position="575"/>
    </location>
</feature>
<feature type="transmembrane region" description="Helical" evidence="7">
    <location>
        <begin position="462"/>
        <end position="482"/>
    </location>
</feature>
<dbReference type="InterPro" id="IPR011701">
    <property type="entry name" value="MFS"/>
</dbReference>
<feature type="transmembrane region" description="Helical" evidence="7">
    <location>
        <begin position="194"/>
        <end position="213"/>
    </location>
</feature>
<accession>W7TFT9</accession>
<evidence type="ECO:0000313" key="8">
    <source>
        <dbReference type="EMBL" id="EWM25900.1"/>
    </source>
</evidence>
<dbReference type="Proteomes" id="UP000019335">
    <property type="component" value="Chromosome 10"/>
</dbReference>
<feature type="compositionally biased region" description="Gly residues" evidence="6">
    <location>
        <begin position="323"/>
        <end position="335"/>
    </location>
</feature>
<keyword evidence="2" id="KW-0813">Transport</keyword>
<feature type="region of interest" description="Disordered" evidence="6">
    <location>
        <begin position="261"/>
        <end position="284"/>
    </location>
</feature>
<keyword evidence="4 7" id="KW-1133">Transmembrane helix</keyword>
<feature type="transmembrane region" description="Helical" evidence="7">
    <location>
        <begin position="488"/>
        <end position="513"/>
    </location>
</feature>
<dbReference type="Gene3D" id="1.20.1250.20">
    <property type="entry name" value="MFS general substrate transporter like domains"/>
    <property type="match status" value="2"/>
</dbReference>
<dbReference type="OrthoDB" id="410267at2759"/>
<dbReference type="Pfam" id="PF07690">
    <property type="entry name" value="MFS_1"/>
    <property type="match status" value="1"/>
</dbReference>
<dbReference type="AlphaFoldDB" id="W7TFT9"/>
<evidence type="ECO:0000256" key="4">
    <source>
        <dbReference type="ARBA" id="ARBA00022989"/>
    </source>
</evidence>
<keyword evidence="3 7" id="KW-0812">Transmembrane</keyword>
<feature type="transmembrane region" description="Helical" evidence="7">
    <location>
        <begin position="83"/>
        <end position="106"/>
    </location>
</feature>
<feature type="compositionally biased region" description="Basic and acidic residues" evidence="6">
    <location>
        <begin position="262"/>
        <end position="274"/>
    </location>
</feature>
<dbReference type="SUPFAM" id="SSF103473">
    <property type="entry name" value="MFS general substrate transporter"/>
    <property type="match status" value="1"/>
</dbReference>
<keyword evidence="5 7" id="KW-0472">Membrane</keyword>
<comment type="caution">
    <text evidence="8">The sequence shown here is derived from an EMBL/GenBank/DDBJ whole genome shotgun (WGS) entry which is preliminary data.</text>
</comment>
<organism evidence="8 9">
    <name type="scientific">Nannochloropsis gaditana</name>
    <dbReference type="NCBI Taxonomy" id="72520"/>
    <lineage>
        <taxon>Eukaryota</taxon>
        <taxon>Sar</taxon>
        <taxon>Stramenopiles</taxon>
        <taxon>Ochrophyta</taxon>
        <taxon>Eustigmatophyceae</taxon>
        <taxon>Eustigmatales</taxon>
        <taxon>Monodopsidaceae</taxon>
        <taxon>Nannochloropsis</taxon>
    </lineage>
</organism>
<evidence type="ECO:0000256" key="3">
    <source>
        <dbReference type="ARBA" id="ARBA00022692"/>
    </source>
</evidence>
<dbReference type="GO" id="GO:0016020">
    <property type="term" value="C:membrane"/>
    <property type="evidence" value="ECO:0007669"/>
    <property type="project" value="UniProtKB-SubCell"/>
</dbReference>
<feature type="region of interest" description="Disordered" evidence="6">
    <location>
        <begin position="306"/>
        <end position="385"/>
    </location>
</feature>
<keyword evidence="9" id="KW-1185">Reference proteome</keyword>
<feature type="compositionally biased region" description="Basic and acidic residues" evidence="6">
    <location>
        <begin position="362"/>
        <end position="377"/>
    </location>
</feature>
<evidence type="ECO:0000256" key="1">
    <source>
        <dbReference type="ARBA" id="ARBA00004141"/>
    </source>
</evidence>
<feature type="compositionally biased region" description="Basic and acidic residues" evidence="6">
    <location>
        <begin position="336"/>
        <end position="354"/>
    </location>
</feature>
<evidence type="ECO:0000256" key="5">
    <source>
        <dbReference type="ARBA" id="ARBA00023136"/>
    </source>
</evidence>
<sequence>MMIIPFLRTGPKAAILGGFLLHLVMGTLYTFGSLTVYLTSYLRVYDPTVTYNNTIVIYACTIAGQALLMFLGGKIELRVGPRAAAAIGSCCLVGAPLLSSMVTSLWAMTCTYGLLFGFGGGLTYTVPLVCGYRWEPERKGLVSGVILSGFGLSALVFNQIQSVLVNPHNLKPDVVYKNKRYFGPGPVTDAVPGLLVKLGLLYSLLCVTGTLLLQDPIYKKIEDGAEEEEEDKKERGCLSASSHYLDIVGAESTALVAAGDGPAHDSRVHKRDAPCEVAGGSSPLRRRGWEEEGAMEISTLEYQRLREDREPVGEGGKGREGGRGGVAVGNGGHKNGVGEEVKGGGRDLAGKEPRLGGTQVDKGSDKDVNGERARPGAEEEEEVEVSPSELVCLPQAWHVSLSFTLGALSGLVTLATYKSIGISTFLDDHFMSAVVGSVSSVANALGRIFWGWMSDRAGAYRTLYILCLCQAGFLFAWGLTVGAWKSRWLFALCVAGVAFSHGGNFAIYPALIATLFGKTNSAPNFGLIFLFYGLASLVGLSVLPWLSPELTPLCDVLGGIALTSAGSVWGLQAWYTPKLKAGGRHPLLR</sequence>
<dbReference type="PANTHER" id="PTHR43385">
    <property type="entry name" value="RIBOFLAVIN TRANSPORTER RIBJ"/>
    <property type="match status" value="1"/>
</dbReference>
<gene>
    <name evidence="8" type="ORF">Naga_100048g16</name>
</gene>
<dbReference type="InterPro" id="IPR052983">
    <property type="entry name" value="MFS_Riboflavin_Transporter"/>
</dbReference>
<evidence type="ECO:0000256" key="6">
    <source>
        <dbReference type="SAM" id="MobiDB-lite"/>
    </source>
</evidence>
<evidence type="ECO:0000256" key="2">
    <source>
        <dbReference type="ARBA" id="ARBA00022448"/>
    </source>
</evidence>
<feature type="transmembrane region" description="Helical" evidence="7">
    <location>
        <begin position="141"/>
        <end position="160"/>
    </location>
</feature>
<feature type="transmembrane region" description="Helical" evidence="7">
    <location>
        <begin position="112"/>
        <end position="134"/>
    </location>
</feature>
<comment type="subcellular location">
    <subcellularLocation>
        <location evidence="1">Membrane</location>
        <topology evidence="1">Multi-pass membrane protein</topology>
    </subcellularLocation>
</comment>
<evidence type="ECO:0000313" key="9">
    <source>
        <dbReference type="Proteomes" id="UP000019335"/>
    </source>
</evidence>
<dbReference type="EMBL" id="AZIL01000828">
    <property type="protein sequence ID" value="EWM25900.1"/>
    <property type="molecule type" value="Genomic_DNA"/>
</dbReference>
<feature type="transmembrane region" description="Helical" evidence="7">
    <location>
        <begin position="50"/>
        <end position="71"/>
    </location>
</feature>
<feature type="transmembrane region" description="Helical" evidence="7">
    <location>
        <begin position="525"/>
        <end position="544"/>
    </location>
</feature>
<name>W7TFT9_9STRA</name>
<dbReference type="GO" id="GO:0022857">
    <property type="term" value="F:transmembrane transporter activity"/>
    <property type="evidence" value="ECO:0007669"/>
    <property type="project" value="InterPro"/>
</dbReference>